<feature type="compositionally biased region" description="Pro residues" evidence="2">
    <location>
        <begin position="376"/>
        <end position="386"/>
    </location>
</feature>
<organism evidence="3 4">
    <name type="scientific">Salinomyces thailandicus</name>
    <dbReference type="NCBI Taxonomy" id="706561"/>
    <lineage>
        <taxon>Eukaryota</taxon>
        <taxon>Fungi</taxon>
        <taxon>Dikarya</taxon>
        <taxon>Ascomycota</taxon>
        <taxon>Pezizomycotina</taxon>
        <taxon>Dothideomycetes</taxon>
        <taxon>Dothideomycetidae</taxon>
        <taxon>Mycosphaerellales</taxon>
        <taxon>Teratosphaeriaceae</taxon>
        <taxon>Salinomyces</taxon>
    </lineage>
</organism>
<evidence type="ECO:0000313" key="3">
    <source>
        <dbReference type="EMBL" id="TKA25442.1"/>
    </source>
</evidence>
<feature type="region of interest" description="Disordered" evidence="2">
    <location>
        <begin position="110"/>
        <end position="139"/>
    </location>
</feature>
<evidence type="ECO:0000256" key="2">
    <source>
        <dbReference type="SAM" id="MobiDB-lite"/>
    </source>
</evidence>
<dbReference type="Proteomes" id="UP000308549">
    <property type="component" value="Unassembled WGS sequence"/>
</dbReference>
<dbReference type="EMBL" id="NAJL01000035">
    <property type="protein sequence ID" value="TKA25442.1"/>
    <property type="molecule type" value="Genomic_DNA"/>
</dbReference>
<feature type="region of interest" description="Disordered" evidence="2">
    <location>
        <begin position="497"/>
        <end position="542"/>
    </location>
</feature>
<protein>
    <submittedName>
        <fullName evidence="3">Uncharacterized protein</fullName>
    </submittedName>
</protein>
<evidence type="ECO:0000313" key="4">
    <source>
        <dbReference type="Proteomes" id="UP000308549"/>
    </source>
</evidence>
<feature type="region of interest" description="Disordered" evidence="2">
    <location>
        <begin position="889"/>
        <end position="916"/>
    </location>
</feature>
<dbReference type="OrthoDB" id="5343018at2759"/>
<feature type="compositionally biased region" description="Basic and acidic residues" evidence="2">
    <location>
        <begin position="655"/>
        <end position="677"/>
    </location>
</feature>
<feature type="compositionally biased region" description="Polar residues" evidence="2">
    <location>
        <begin position="70"/>
        <end position="79"/>
    </location>
</feature>
<feature type="compositionally biased region" description="Low complexity" evidence="2">
    <location>
        <begin position="508"/>
        <end position="519"/>
    </location>
</feature>
<proteinExistence type="predicted"/>
<feature type="compositionally biased region" description="Pro residues" evidence="2">
    <location>
        <begin position="821"/>
        <end position="833"/>
    </location>
</feature>
<name>A0A4U0TU17_9PEZI</name>
<evidence type="ECO:0000256" key="1">
    <source>
        <dbReference type="SAM" id="Coils"/>
    </source>
</evidence>
<feature type="region of interest" description="Disordered" evidence="2">
    <location>
        <begin position="799"/>
        <end position="854"/>
    </location>
</feature>
<keyword evidence="4" id="KW-1185">Reference proteome</keyword>
<sequence length="916" mass="98812">MMASTPSPLPLPRNHVDGIEHEDDGAIENLPPPRPAPLSGPGASRQTRRLQLRNAGFRGSAVPTRKVTPKSVSSGTKWSGLSGIMSGNDAENMTPSKAAEEGDLLVGKSRREASGGGDGVLQEIDGTGSIAPTKGKKARVSSGIRQLFSAPDANHTDTHMDPLSPPPPPSIRTIKARSIKTKAKMNKRRSVSGETRLYVDHLEAELASAHAHLQTLASTGTSQEQSTRLRQLQSEARQLQQEVAEWETKYDDRVQELTDDHRDVEGALRAHVRRLEDAADETRYRICELETSLETARAAVIAAEVANVNLEKRLEVLSSILATSPTKLDLHSKTSGALDLNRDRDRKHRRPKSMLPRFPTASSLATSPERPYFRTPHPPQQPPMTPALPLTSPASWLASPTHTPAFNIPPFFPPISSSPSSAGGDAESIFSPTSATPLHDRARADDSMTTLADAPPTTSPPMSSSSFFNPGIPSSHHTPQTRLNCRPARRMRRFGAGAHGVKPLILPSTNGTTTTSTTGHGAWHVEEALTTPPRLDRSETDPGFTLPRCTAATAMEGEVDGEDVSSVEAGARSPSSSVLARRRAATDAYATRELIMRPPPRPLSLCLPDTSTGEALDSVTCRRVMERRDSSVRARSWSGGRNLMEELCALGKLESERSWEEEGRNGSREEKKHRSEATAEEDEEQGTTLAALSPGLPETSPTSLLAPWRRLPSLFSTTHHNPLALARHLVSTAQAHAPWNWILPAPLRSVQWWLVSMLLGPMARRRLGSTRAGAATTALAGRGDCAGEDDNAEESALAYGTFTPSSPTPAGTACSTSPPLSSTPPPPNLSSPPPRKHHQPHSHRSNAHSHNDAAPAYAKHSPWLWLRFSLTLAVAVGVAFREGPGSLLLTASSEGERQDVRRERQRRGGKRAGAGN</sequence>
<feature type="region of interest" description="Disordered" evidence="2">
    <location>
        <begin position="330"/>
        <end position="396"/>
    </location>
</feature>
<reference evidence="3 4" key="1">
    <citation type="submission" date="2017-03" db="EMBL/GenBank/DDBJ databases">
        <title>Genomes of endolithic fungi from Antarctica.</title>
        <authorList>
            <person name="Coleine C."/>
            <person name="Masonjones S."/>
            <person name="Stajich J.E."/>
        </authorList>
    </citation>
    <scope>NUCLEOTIDE SEQUENCE [LARGE SCALE GENOMIC DNA]</scope>
    <source>
        <strain evidence="3 4">CCFEE 6315</strain>
    </source>
</reference>
<feature type="region of interest" description="Disordered" evidence="2">
    <location>
        <begin position="417"/>
        <end position="485"/>
    </location>
</feature>
<feature type="compositionally biased region" description="Low complexity" evidence="2">
    <location>
        <begin position="460"/>
        <end position="470"/>
    </location>
</feature>
<accession>A0A4U0TU17</accession>
<feature type="region of interest" description="Disordered" evidence="2">
    <location>
        <begin position="152"/>
        <end position="171"/>
    </location>
</feature>
<feature type="region of interest" description="Disordered" evidence="2">
    <location>
        <begin position="1"/>
        <end position="80"/>
    </location>
</feature>
<feature type="compositionally biased region" description="Basic residues" evidence="2">
    <location>
        <begin position="834"/>
        <end position="847"/>
    </location>
</feature>
<comment type="caution">
    <text evidence="3">The sequence shown here is derived from an EMBL/GenBank/DDBJ whole genome shotgun (WGS) entry which is preliminary data.</text>
</comment>
<dbReference type="AlphaFoldDB" id="A0A4U0TU17"/>
<keyword evidence="1" id="KW-0175">Coiled coil</keyword>
<gene>
    <name evidence="3" type="ORF">B0A50_06309</name>
</gene>
<feature type="region of interest" description="Disordered" evidence="2">
    <location>
        <begin position="655"/>
        <end position="703"/>
    </location>
</feature>
<feature type="coiled-coil region" evidence="1">
    <location>
        <begin position="222"/>
        <end position="256"/>
    </location>
</feature>